<evidence type="ECO:0000313" key="1">
    <source>
        <dbReference type="EMBL" id="KAI8547667.1"/>
    </source>
</evidence>
<comment type="caution">
    <text evidence="1">The sequence shown here is derived from an EMBL/GenBank/DDBJ whole genome shotgun (WGS) entry which is preliminary data.</text>
</comment>
<sequence>MSGCICCTPIQASIKPIPIGLRHGRVLKNQLRSRNTCSVGVRASMVDSTESSSNFAKRMERAWLISQALIIRIFFGFYGEVVYILLPCSIYIIDACSNQGPLLAPLATPMGMWNANGVAVQVSSFLVTTCFAKSRPEVPAVLFVQERDQNVVPIVREQGFVQSGWKSLPFLSSSANTCDVQTVIVCFYHSDSFLYHFVRAISWSSHEVHESLPNLDYLIFVCENVTESHEVHES</sequence>
<evidence type="ECO:0000313" key="2">
    <source>
        <dbReference type="Proteomes" id="UP001062846"/>
    </source>
</evidence>
<keyword evidence="2" id="KW-1185">Reference proteome</keyword>
<gene>
    <name evidence="1" type="ORF">RHMOL_Rhmol07G0213800</name>
</gene>
<accession>A0ACC0N4L1</accession>
<protein>
    <submittedName>
        <fullName evidence="1">Uncharacterized protein</fullName>
    </submittedName>
</protein>
<dbReference type="EMBL" id="CM046394">
    <property type="protein sequence ID" value="KAI8547667.1"/>
    <property type="molecule type" value="Genomic_DNA"/>
</dbReference>
<name>A0ACC0N4L1_RHOML</name>
<proteinExistence type="predicted"/>
<reference evidence="1" key="1">
    <citation type="submission" date="2022-02" db="EMBL/GenBank/DDBJ databases">
        <title>Plant Genome Project.</title>
        <authorList>
            <person name="Zhang R.-G."/>
        </authorList>
    </citation>
    <scope>NUCLEOTIDE SEQUENCE</scope>
    <source>
        <strain evidence="1">AT1</strain>
    </source>
</reference>
<dbReference type="Proteomes" id="UP001062846">
    <property type="component" value="Chromosome 7"/>
</dbReference>
<organism evidence="1 2">
    <name type="scientific">Rhododendron molle</name>
    <name type="common">Chinese azalea</name>
    <name type="synonym">Azalea mollis</name>
    <dbReference type="NCBI Taxonomy" id="49168"/>
    <lineage>
        <taxon>Eukaryota</taxon>
        <taxon>Viridiplantae</taxon>
        <taxon>Streptophyta</taxon>
        <taxon>Embryophyta</taxon>
        <taxon>Tracheophyta</taxon>
        <taxon>Spermatophyta</taxon>
        <taxon>Magnoliopsida</taxon>
        <taxon>eudicotyledons</taxon>
        <taxon>Gunneridae</taxon>
        <taxon>Pentapetalae</taxon>
        <taxon>asterids</taxon>
        <taxon>Ericales</taxon>
        <taxon>Ericaceae</taxon>
        <taxon>Ericoideae</taxon>
        <taxon>Rhodoreae</taxon>
        <taxon>Rhododendron</taxon>
    </lineage>
</organism>